<evidence type="ECO:0000256" key="7">
    <source>
        <dbReference type="SAM" id="MobiDB-lite"/>
    </source>
</evidence>
<evidence type="ECO:0000256" key="4">
    <source>
        <dbReference type="ARBA" id="ARBA00022759"/>
    </source>
</evidence>
<accession>A0AAV6WAM7</accession>
<gene>
    <name evidence="9" type="ORF">BUALT_Bualt16G0102700</name>
</gene>
<dbReference type="PANTHER" id="PTHR37984:SF5">
    <property type="entry name" value="PROTEIN NYNRIN-LIKE"/>
    <property type="match status" value="1"/>
</dbReference>
<evidence type="ECO:0000256" key="1">
    <source>
        <dbReference type="ARBA" id="ARBA00022679"/>
    </source>
</evidence>
<dbReference type="SUPFAM" id="SSF56672">
    <property type="entry name" value="DNA/RNA polymerases"/>
    <property type="match status" value="1"/>
</dbReference>
<dbReference type="InterPro" id="IPR041373">
    <property type="entry name" value="RT_RNaseH"/>
</dbReference>
<keyword evidence="1" id="KW-0808">Transferase</keyword>
<dbReference type="InterPro" id="IPR050951">
    <property type="entry name" value="Retrovirus_Pol_polyprotein"/>
</dbReference>
<evidence type="ECO:0000256" key="5">
    <source>
        <dbReference type="ARBA" id="ARBA00022801"/>
    </source>
</evidence>
<keyword evidence="10" id="KW-1185">Reference proteome</keyword>
<keyword evidence="6" id="KW-0695">RNA-directed DNA polymerase</keyword>
<dbReference type="InterPro" id="IPR043502">
    <property type="entry name" value="DNA/RNA_pol_sf"/>
</dbReference>
<keyword evidence="2" id="KW-0548">Nucleotidyltransferase</keyword>
<dbReference type="PANTHER" id="PTHR37984">
    <property type="entry name" value="PROTEIN CBG26694"/>
    <property type="match status" value="1"/>
</dbReference>
<evidence type="ECO:0000256" key="2">
    <source>
        <dbReference type="ARBA" id="ARBA00022695"/>
    </source>
</evidence>
<evidence type="ECO:0000313" key="10">
    <source>
        <dbReference type="Proteomes" id="UP000826271"/>
    </source>
</evidence>
<dbReference type="GO" id="GO:0004519">
    <property type="term" value="F:endonuclease activity"/>
    <property type="evidence" value="ECO:0007669"/>
    <property type="project" value="UniProtKB-KW"/>
</dbReference>
<keyword evidence="3" id="KW-0540">Nuclease</keyword>
<evidence type="ECO:0000259" key="8">
    <source>
        <dbReference type="Pfam" id="PF17917"/>
    </source>
</evidence>
<comment type="caution">
    <text evidence="9">The sequence shown here is derived from an EMBL/GenBank/DDBJ whole genome shotgun (WGS) entry which is preliminary data.</text>
</comment>
<keyword evidence="5" id="KW-0378">Hydrolase</keyword>
<sequence>MAELQTMIANLTAHIGGNQTYGASGSHNHVVESNTPRGQAMHGQGYKMPTKCSAIEFPRFSGKDLKGWIFRGQNVHILIDTGSNHNFLDVNATKRLECKIIETDLFSLSEADGVQWLVQLGDINWNFDKLTMDFLTRGQKVTLRGKKPATIMVIGENKMRKIMQKSAQISMLHVGLLTHDNTQLTNTSNEKIRKVLQQKGRPIVYMSKALQGRSLFWSVNEKEMYAIVVVVQKWRHYFVGRHFSIHTFIRVWSTCWNRKFNTKSTEVDG</sequence>
<feature type="compositionally biased region" description="Polar residues" evidence="7">
    <location>
        <begin position="24"/>
        <end position="37"/>
    </location>
</feature>
<protein>
    <recommendedName>
        <fullName evidence="8">Reverse transcriptase RNase H-like domain-containing protein</fullName>
    </recommendedName>
</protein>
<dbReference type="Pfam" id="PF17917">
    <property type="entry name" value="RT_RNaseH"/>
    <property type="match status" value="1"/>
</dbReference>
<dbReference type="EMBL" id="WHWC01000016">
    <property type="protein sequence ID" value="KAG8367724.1"/>
    <property type="molecule type" value="Genomic_DNA"/>
</dbReference>
<dbReference type="GO" id="GO:0003964">
    <property type="term" value="F:RNA-directed DNA polymerase activity"/>
    <property type="evidence" value="ECO:0007669"/>
    <property type="project" value="UniProtKB-KW"/>
</dbReference>
<dbReference type="AlphaFoldDB" id="A0AAV6WAM7"/>
<name>A0AAV6WAM7_9LAMI</name>
<dbReference type="GO" id="GO:0016787">
    <property type="term" value="F:hydrolase activity"/>
    <property type="evidence" value="ECO:0007669"/>
    <property type="project" value="UniProtKB-KW"/>
</dbReference>
<evidence type="ECO:0000256" key="3">
    <source>
        <dbReference type="ARBA" id="ARBA00022722"/>
    </source>
</evidence>
<proteinExistence type="predicted"/>
<evidence type="ECO:0000313" key="9">
    <source>
        <dbReference type="EMBL" id="KAG8367724.1"/>
    </source>
</evidence>
<feature type="region of interest" description="Disordered" evidence="7">
    <location>
        <begin position="24"/>
        <end position="44"/>
    </location>
</feature>
<feature type="domain" description="Reverse transcriptase RNase H-like" evidence="8">
    <location>
        <begin position="185"/>
        <end position="247"/>
    </location>
</feature>
<organism evidence="9 10">
    <name type="scientific">Buddleja alternifolia</name>
    <dbReference type="NCBI Taxonomy" id="168488"/>
    <lineage>
        <taxon>Eukaryota</taxon>
        <taxon>Viridiplantae</taxon>
        <taxon>Streptophyta</taxon>
        <taxon>Embryophyta</taxon>
        <taxon>Tracheophyta</taxon>
        <taxon>Spermatophyta</taxon>
        <taxon>Magnoliopsida</taxon>
        <taxon>eudicotyledons</taxon>
        <taxon>Gunneridae</taxon>
        <taxon>Pentapetalae</taxon>
        <taxon>asterids</taxon>
        <taxon>lamiids</taxon>
        <taxon>Lamiales</taxon>
        <taxon>Scrophulariaceae</taxon>
        <taxon>Buddlejeae</taxon>
        <taxon>Buddleja</taxon>
    </lineage>
</organism>
<dbReference type="Proteomes" id="UP000826271">
    <property type="component" value="Unassembled WGS sequence"/>
</dbReference>
<reference evidence="9" key="1">
    <citation type="submission" date="2019-10" db="EMBL/GenBank/DDBJ databases">
        <authorList>
            <person name="Zhang R."/>
            <person name="Pan Y."/>
            <person name="Wang J."/>
            <person name="Ma R."/>
            <person name="Yu S."/>
        </authorList>
    </citation>
    <scope>NUCLEOTIDE SEQUENCE</scope>
    <source>
        <strain evidence="9">LA-IB0</strain>
        <tissue evidence="9">Leaf</tissue>
    </source>
</reference>
<keyword evidence="4" id="KW-0255">Endonuclease</keyword>
<evidence type="ECO:0000256" key="6">
    <source>
        <dbReference type="ARBA" id="ARBA00022918"/>
    </source>
</evidence>